<dbReference type="Gene3D" id="1.10.10.60">
    <property type="entry name" value="Homeodomain-like"/>
    <property type="match status" value="1"/>
</dbReference>
<sequence>MTAAPFLPADPGGPDAGPAPARTRLLMAALKLFAEHGFAKTSIRAIAAEAQTNVAAVSYYFGDKAALYAALFSDACGSLADLVPDFTRPGLPLRRALHCFFQGSLAPLHHGEMARQMVRLHIREMLEPSEQWERELERDVRGPNEAMARLLCRHLGLAQPDDDMHRLALTITGLAFQLWSHQEVVAAMQPQLLASPQAVDLWAERLTDYAVAMVAAERRRRARAASSFATDTDPPPVP</sequence>
<dbReference type="PANTHER" id="PTHR30055:SF234">
    <property type="entry name" value="HTH-TYPE TRANSCRIPTIONAL REGULATOR BETI"/>
    <property type="match status" value="1"/>
</dbReference>
<keyword evidence="7" id="KW-1185">Reference proteome</keyword>
<dbReference type="Pfam" id="PF09209">
    <property type="entry name" value="CecR_C"/>
    <property type="match status" value="1"/>
</dbReference>
<evidence type="ECO:0000256" key="3">
    <source>
        <dbReference type="ARBA" id="ARBA00023163"/>
    </source>
</evidence>
<keyword evidence="3" id="KW-0804">Transcription</keyword>
<dbReference type="PROSITE" id="PS50977">
    <property type="entry name" value="HTH_TETR_2"/>
    <property type="match status" value="1"/>
</dbReference>
<dbReference type="EMBL" id="CP027792">
    <property type="protein sequence ID" value="AVP56721.1"/>
    <property type="molecule type" value="Genomic_DNA"/>
</dbReference>
<dbReference type="GO" id="GO:0003700">
    <property type="term" value="F:DNA-binding transcription factor activity"/>
    <property type="evidence" value="ECO:0007669"/>
    <property type="project" value="TreeGrafter"/>
</dbReference>
<evidence type="ECO:0000256" key="2">
    <source>
        <dbReference type="ARBA" id="ARBA00023125"/>
    </source>
</evidence>
<dbReference type="OrthoDB" id="9789566at2"/>
<dbReference type="RefSeq" id="WP_106845279.1">
    <property type="nucleotide sequence ID" value="NZ_CP027792.1"/>
</dbReference>
<dbReference type="PRINTS" id="PR00455">
    <property type="entry name" value="HTHTETR"/>
</dbReference>
<dbReference type="InterPro" id="IPR050109">
    <property type="entry name" value="HTH-type_TetR-like_transc_reg"/>
</dbReference>
<dbReference type="InterPro" id="IPR036271">
    <property type="entry name" value="Tet_transcr_reg_TetR-rel_C_sf"/>
</dbReference>
<keyword evidence="2 4" id="KW-0238">DNA-binding</keyword>
<dbReference type="PANTHER" id="PTHR30055">
    <property type="entry name" value="HTH-TYPE TRANSCRIPTIONAL REGULATOR RUTR"/>
    <property type="match status" value="1"/>
</dbReference>
<protein>
    <submittedName>
        <fullName evidence="6">DUF1956 domain-containing protein</fullName>
    </submittedName>
</protein>
<dbReference type="Pfam" id="PF00440">
    <property type="entry name" value="TetR_N"/>
    <property type="match status" value="1"/>
</dbReference>
<evidence type="ECO:0000313" key="7">
    <source>
        <dbReference type="Proteomes" id="UP000241829"/>
    </source>
</evidence>
<dbReference type="InterPro" id="IPR001647">
    <property type="entry name" value="HTH_TetR"/>
</dbReference>
<accession>A0A2P1NI67</accession>
<dbReference type="KEGG" id="melm:C7H73_02835"/>
<dbReference type="InterPro" id="IPR009057">
    <property type="entry name" value="Homeodomain-like_sf"/>
</dbReference>
<evidence type="ECO:0000313" key="6">
    <source>
        <dbReference type="EMBL" id="AVP56721.1"/>
    </source>
</evidence>
<dbReference type="SUPFAM" id="SSF46689">
    <property type="entry name" value="Homeodomain-like"/>
    <property type="match status" value="1"/>
</dbReference>
<proteinExistence type="predicted"/>
<dbReference type="InterPro" id="IPR015292">
    <property type="entry name" value="Tscrpt_reg_YbiH_C"/>
</dbReference>
<evidence type="ECO:0000259" key="5">
    <source>
        <dbReference type="PROSITE" id="PS50977"/>
    </source>
</evidence>
<dbReference type="GO" id="GO:0000976">
    <property type="term" value="F:transcription cis-regulatory region binding"/>
    <property type="evidence" value="ECO:0007669"/>
    <property type="project" value="TreeGrafter"/>
</dbReference>
<dbReference type="Proteomes" id="UP000241829">
    <property type="component" value="Chromosome"/>
</dbReference>
<feature type="domain" description="HTH tetR-type" evidence="5">
    <location>
        <begin position="19"/>
        <end position="79"/>
    </location>
</feature>
<evidence type="ECO:0000256" key="4">
    <source>
        <dbReference type="PROSITE-ProRule" id="PRU00335"/>
    </source>
</evidence>
<gene>
    <name evidence="6" type="ORF">C7H73_02835</name>
</gene>
<organism evidence="6 7">
    <name type="scientific">Pulveribacter suum</name>
    <dbReference type="NCBI Taxonomy" id="2116657"/>
    <lineage>
        <taxon>Bacteria</taxon>
        <taxon>Pseudomonadati</taxon>
        <taxon>Pseudomonadota</taxon>
        <taxon>Betaproteobacteria</taxon>
        <taxon>Burkholderiales</taxon>
        <taxon>Comamonadaceae</taxon>
        <taxon>Pulveribacter</taxon>
    </lineage>
</organism>
<dbReference type="AlphaFoldDB" id="A0A2P1NI67"/>
<evidence type="ECO:0000256" key="1">
    <source>
        <dbReference type="ARBA" id="ARBA00023015"/>
    </source>
</evidence>
<dbReference type="Gene3D" id="1.10.357.10">
    <property type="entry name" value="Tetracycline Repressor, domain 2"/>
    <property type="match status" value="1"/>
</dbReference>
<keyword evidence="1" id="KW-0805">Transcription regulation</keyword>
<dbReference type="SUPFAM" id="SSF48498">
    <property type="entry name" value="Tetracyclin repressor-like, C-terminal domain"/>
    <property type="match status" value="1"/>
</dbReference>
<feature type="DNA-binding region" description="H-T-H motif" evidence="4">
    <location>
        <begin position="42"/>
        <end position="61"/>
    </location>
</feature>
<name>A0A2P1NI67_9BURK</name>
<reference evidence="7" key="1">
    <citation type="submission" date="2018-03" db="EMBL/GenBank/DDBJ databases">
        <title>Genome sequencing of Melaminivora sp. strain SC2-7.</title>
        <authorList>
            <person name="Kim S.-J."/>
            <person name="Heo J."/>
            <person name="Ahn J.-H."/>
            <person name="Kwon S.-W."/>
        </authorList>
    </citation>
    <scope>NUCLEOTIDE SEQUENCE [LARGE SCALE GENOMIC DNA]</scope>
    <source>
        <strain evidence="7">SC2-7</strain>
    </source>
</reference>